<proteinExistence type="predicted"/>
<feature type="transmembrane region" description="Helical" evidence="1">
    <location>
        <begin position="71"/>
        <end position="92"/>
    </location>
</feature>
<evidence type="ECO:0000256" key="1">
    <source>
        <dbReference type="SAM" id="Phobius"/>
    </source>
</evidence>
<comment type="caution">
    <text evidence="2">The sequence shown here is derived from an EMBL/GenBank/DDBJ whole genome shotgun (WGS) entry which is preliminary data.</text>
</comment>
<name>R9H868_BACT4</name>
<dbReference type="Pfam" id="PF15562">
    <property type="entry name" value="Imm17"/>
    <property type="match status" value="1"/>
</dbReference>
<dbReference type="RefSeq" id="WP_016268171.1">
    <property type="nucleotide sequence ID" value="NZ_KE159459.1"/>
</dbReference>
<organism evidence="2 3">
    <name type="scientific">Bacteroides thetaiotaomicron dnLKV9</name>
    <dbReference type="NCBI Taxonomy" id="1235785"/>
    <lineage>
        <taxon>Bacteria</taxon>
        <taxon>Pseudomonadati</taxon>
        <taxon>Bacteroidota</taxon>
        <taxon>Bacteroidia</taxon>
        <taxon>Bacteroidales</taxon>
        <taxon>Bacteroidaceae</taxon>
        <taxon>Bacteroides</taxon>
    </lineage>
</organism>
<dbReference type="PATRIC" id="fig|1235785.3.peg.2048"/>
<keyword evidence="1" id="KW-0812">Transmembrane</keyword>
<evidence type="ECO:0000313" key="3">
    <source>
        <dbReference type="Proteomes" id="UP000014207"/>
    </source>
</evidence>
<accession>R9H868</accession>
<dbReference type="InterPro" id="IPR029087">
    <property type="entry name" value="Imm17"/>
</dbReference>
<dbReference type="AlphaFoldDB" id="R9H868"/>
<sequence>MRLKRMNMNKEPDFFSNITPTSGGLIIIALGVLLLIGAIRRWKWVFDMTGERNKGFNFLLFLYDLFGDKGLRVGVIITSVIIILGGIGIMCVGKQ</sequence>
<keyword evidence="1" id="KW-1133">Transmembrane helix</keyword>
<dbReference type="Proteomes" id="UP000014207">
    <property type="component" value="Unassembled WGS sequence"/>
</dbReference>
<reference evidence="2 3" key="1">
    <citation type="submission" date="2013-04" db="EMBL/GenBank/DDBJ databases">
        <title>The Genome Sequence of Bacteroides thetaiotaomicron dnLKV9.</title>
        <authorList>
            <consortium name="The Broad Institute Genomics Platform"/>
            <consortium name="The Broad Institute Genome Sequencing Center for Infectious Disease"/>
            <person name="Earl A."/>
            <person name="Xavier R."/>
            <person name="Kuhn K."/>
            <person name="Stappenbeck T."/>
            <person name="Walker B."/>
            <person name="Young S."/>
            <person name="Zeng Q."/>
            <person name="Gargeya S."/>
            <person name="Fitzgerald M."/>
            <person name="Haas B."/>
            <person name="Abouelleil A."/>
            <person name="Allen A.W."/>
            <person name="Alvarado L."/>
            <person name="Arachchi H.M."/>
            <person name="Berlin A.M."/>
            <person name="Chapman S.B."/>
            <person name="Gainer-Dewar J."/>
            <person name="Goldberg J."/>
            <person name="Griggs A."/>
            <person name="Gujja S."/>
            <person name="Hansen M."/>
            <person name="Howarth C."/>
            <person name="Imamovic A."/>
            <person name="Ireland A."/>
            <person name="Larimer J."/>
            <person name="McCowan C."/>
            <person name="Murphy C."/>
            <person name="Pearson M."/>
            <person name="Poon T.W."/>
            <person name="Priest M."/>
            <person name="Roberts A."/>
            <person name="Saif S."/>
            <person name="Shea T."/>
            <person name="Sisk P."/>
            <person name="Sykes S."/>
            <person name="Wortman J."/>
            <person name="Nusbaum C."/>
            <person name="Birren B."/>
        </authorList>
    </citation>
    <scope>NUCLEOTIDE SEQUENCE [LARGE SCALE GENOMIC DNA]</scope>
    <source>
        <strain evidence="3">dnLKV9</strain>
    </source>
</reference>
<dbReference type="EMBL" id="ASSM01000009">
    <property type="protein sequence ID" value="EOS00207.1"/>
    <property type="molecule type" value="Genomic_DNA"/>
</dbReference>
<gene>
    <name evidence="2" type="ORF">C799_02052</name>
</gene>
<dbReference type="HOGENOM" id="CLU_2462737_0_0_10"/>
<protein>
    <recommendedName>
        <fullName evidence="4">Immunity protein 17</fullName>
    </recommendedName>
</protein>
<feature type="transmembrane region" description="Helical" evidence="1">
    <location>
        <begin position="21"/>
        <end position="39"/>
    </location>
</feature>
<evidence type="ECO:0008006" key="4">
    <source>
        <dbReference type="Google" id="ProtNLM"/>
    </source>
</evidence>
<keyword evidence="1" id="KW-0472">Membrane</keyword>
<evidence type="ECO:0000313" key="2">
    <source>
        <dbReference type="EMBL" id="EOS00207.1"/>
    </source>
</evidence>